<dbReference type="RefSeq" id="YP_010058933.1">
    <property type="nucleotide sequence ID" value="NC_054723.1"/>
</dbReference>
<dbReference type="EMBL" id="MK977695">
    <property type="protein sequence ID" value="QDF18631.1"/>
    <property type="molecule type" value="Genomic_DNA"/>
</dbReference>
<organism evidence="1 2">
    <name type="scientific">Gordonia phage Pupper</name>
    <dbReference type="NCBI Taxonomy" id="2571249"/>
    <lineage>
        <taxon>Viruses</taxon>
        <taxon>Duplodnaviria</taxon>
        <taxon>Heunggongvirae</taxon>
        <taxon>Uroviricota</taxon>
        <taxon>Caudoviricetes</taxon>
        <taxon>Puppervirus</taxon>
        <taxon>Puppervirus Pupper</taxon>
    </lineage>
</organism>
<dbReference type="GeneID" id="64766164"/>
<dbReference type="KEGG" id="vg:64766164"/>
<keyword evidence="2" id="KW-1185">Reference proteome</keyword>
<reference evidence="1 2" key="1">
    <citation type="submission" date="2019-05" db="EMBL/GenBank/DDBJ databases">
        <authorList>
            <person name="Pope W.H."/>
            <person name="Garlena R.A."/>
            <person name="Russell D.A."/>
            <person name="Jacobs-Sera D."/>
            <person name="Hatfull G.F."/>
        </authorList>
    </citation>
    <scope>NUCLEOTIDE SEQUENCE [LARGE SCALE GENOMIC DNA]</scope>
</reference>
<evidence type="ECO:0000313" key="1">
    <source>
        <dbReference type="EMBL" id="QDF18631.1"/>
    </source>
</evidence>
<evidence type="ECO:0000313" key="2">
    <source>
        <dbReference type="Proteomes" id="UP000318375"/>
    </source>
</evidence>
<sequence length="128" mass="14629">MSFVGPDGVERKMGVRVEKMSPDQLVCYFQESLKDAQGISSAVDGIRERSVFRGLQNTYGKVDAGRIVKWAFYRYNGKWDGEIVGFFSFTKGRKWWTDRMHHEMQVQAGVDRTAEERAATPGARPLDF</sequence>
<gene>
    <name evidence="1" type="primary">145</name>
    <name evidence="1" type="ORF">SEA_PUPPER_145</name>
</gene>
<accession>A0A4Y6EMK0</accession>
<protein>
    <submittedName>
        <fullName evidence="1">Uncharacterized protein</fullName>
    </submittedName>
</protein>
<proteinExistence type="predicted"/>
<name>A0A4Y6EMK0_9CAUD</name>
<dbReference type="Proteomes" id="UP000318375">
    <property type="component" value="Segment"/>
</dbReference>